<name>A0A557QFE9_9RHOO</name>
<dbReference type="AlphaFoldDB" id="A0A557QFE9"/>
<comment type="caution">
    <text evidence="1">The sequence shown here is derived from an EMBL/GenBank/DDBJ whole genome shotgun (WGS) entry which is preliminary data.</text>
</comment>
<dbReference type="RefSeq" id="WP_144311149.1">
    <property type="nucleotide sequence ID" value="NZ_VMNK01000019.1"/>
</dbReference>
<accession>A0A557QFE9</accession>
<proteinExistence type="predicted"/>
<evidence type="ECO:0000313" key="1">
    <source>
        <dbReference type="EMBL" id="TVO51629.1"/>
    </source>
</evidence>
<protein>
    <recommendedName>
        <fullName evidence="3">Transcription factor zinc-finger domain-containing protein</fullName>
    </recommendedName>
</protein>
<evidence type="ECO:0000313" key="2">
    <source>
        <dbReference type="Proteomes" id="UP000319502"/>
    </source>
</evidence>
<dbReference type="EMBL" id="VMNK01000019">
    <property type="protein sequence ID" value="TVO51629.1"/>
    <property type="molecule type" value="Genomic_DNA"/>
</dbReference>
<reference evidence="1 2" key="1">
    <citation type="submission" date="2019-07" db="EMBL/GenBank/DDBJ databases">
        <title>The pathways for chlorine oxyanion respiration interact through the shared metabolite chlorate.</title>
        <authorList>
            <person name="Barnum T.P."/>
            <person name="Cheng Y."/>
            <person name="Hill K.A."/>
            <person name="Lucas L.N."/>
            <person name="Carlson H.K."/>
            <person name="Coates J.D."/>
        </authorList>
    </citation>
    <scope>NUCLEOTIDE SEQUENCE [LARGE SCALE GENOMIC DNA]</scope>
    <source>
        <strain evidence="1 2">SFB-3</strain>
    </source>
</reference>
<evidence type="ECO:0008006" key="3">
    <source>
        <dbReference type="Google" id="ProtNLM"/>
    </source>
</evidence>
<gene>
    <name evidence="1" type="ORF">FHP91_19400</name>
</gene>
<sequence length="182" mass="20378">MRQRHLTCPCDTGTGFASTSLSEGLGALQCSGCQGVLIALDDYRRWREHHPDVPAPPAAATVAATNEPAFARPCPACGRPMSRHRVGLLPDFRLDRCSPCQLVWCDDGEWTRLSHARLAQALDHILTDAWQQALVAQENRARREAEIRKRLGDDTYEELQRIRQWLATQPNRVELIGLLSAD</sequence>
<organism evidence="1 2">
    <name type="scientific">Denitromonas halophila</name>
    <dbReference type="NCBI Taxonomy" id="1629404"/>
    <lineage>
        <taxon>Bacteria</taxon>
        <taxon>Pseudomonadati</taxon>
        <taxon>Pseudomonadota</taxon>
        <taxon>Betaproteobacteria</taxon>
        <taxon>Rhodocyclales</taxon>
        <taxon>Zoogloeaceae</taxon>
        <taxon>Denitromonas</taxon>
    </lineage>
</organism>
<dbReference type="OrthoDB" id="9814037at2"/>
<dbReference type="Proteomes" id="UP000319502">
    <property type="component" value="Unassembled WGS sequence"/>
</dbReference>
<keyword evidence="2" id="KW-1185">Reference proteome</keyword>